<evidence type="ECO:0000313" key="2">
    <source>
        <dbReference type="Proteomes" id="UP001596405"/>
    </source>
</evidence>
<keyword evidence="2" id="KW-1185">Reference proteome</keyword>
<dbReference type="Gene3D" id="3.40.50.300">
    <property type="entry name" value="P-loop containing nucleotide triphosphate hydrolases"/>
    <property type="match status" value="1"/>
</dbReference>
<dbReference type="PANTHER" id="PTHR12083">
    <property type="entry name" value="BIFUNCTIONAL POLYNUCLEOTIDE PHOSPHATASE/KINASE"/>
    <property type="match status" value="1"/>
</dbReference>
<dbReference type="InterPro" id="IPR027417">
    <property type="entry name" value="P-loop_NTPase"/>
</dbReference>
<evidence type="ECO:0000313" key="1">
    <source>
        <dbReference type="EMBL" id="MFC6998173.1"/>
    </source>
</evidence>
<dbReference type="Proteomes" id="UP001596405">
    <property type="component" value="Unassembled WGS sequence"/>
</dbReference>
<protein>
    <submittedName>
        <fullName evidence="1">AAA family ATPase</fullName>
    </submittedName>
</protein>
<proteinExistence type="predicted"/>
<reference evidence="2" key="1">
    <citation type="journal article" date="2019" name="Int. J. Syst. Evol. Microbiol.">
        <title>The Global Catalogue of Microorganisms (GCM) 10K type strain sequencing project: providing services to taxonomists for standard genome sequencing and annotation.</title>
        <authorList>
            <consortium name="The Broad Institute Genomics Platform"/>
            <consortium name="The Broad Institute Genome Sequencing Center for Infectious Disease"/>
            <person name="Wu L."/>
            <person name="Ma J."/>
        </authorList>
    </citation>
    <scope>NUCLEOTIDE SEQUENCE [LARGE SCALE GENOMIC DNA]</scope>
    <source>
        <strain evidence="2">CGMCC 4.7393</strain>
    </source>
</reference>
<name>A0ABW2DM87_9BACT</name>
<comment type="caution">
    <text evidence="1">The sequence shown here is derived from an EMBL/GenBank/DDBJ whole genome shotgun (WGS) entry which is preliminary data.</text>
</comment>
<accession>A0ABW2DM87</accession>
<dbReference type="Pfam" id="PF13671">
    <property type="entry name" value="AAA_33"/>
    <property type="match status" value="1"/>
</dbReference>
<dbReference type="RefSeq" id="WP_066621492.1">
    <property type="nucleotide sequence ID" value="NZ_JBHSYQ010000004.1"/>
</dbReference>
<dbReference type="PANTHER" id="PTHR12083:SF9">
    <property type="entry name" value="BIFUNCTIONAL POLYNUCLEOTIDE PHOSPHATASE_KINASE"/>
    <property type="match status" value="1"/>
</dbReference>
<dbReference type="EMBL" id="JBHSYQ010000004">
    <property type="protein sequence ID" value="MFC6998173.1"/>
    <property type="molecule type" value="Genomic_DNA"/>
</dbReference>
<organism evidence="1 2">
    <name type="scientific">Rufibacter roseus</name>
    <dbReference type="NCBI Taxonomy" id="1567108"/>
    <lineage>
        <taxon>Bacteria</taxon>
        <taxon>Pseudomonadati</taxon>
        <taxon>Bacteroidota</taxon>
        <taxon>Cytophagia</taxon>
        <taxon>Cytophagales</taxon>
        <taxon>Hymenobacteraceae</taxon>
        <taxon>Rufibacter</taxon>
    </lineage>
</organism>
<sequence>MQAILFTGLQASGKSSFYKQYFFNSHVRISLDLLRTRKRESKFLQLCLQTNTRFVVDNTNPTIEERRKYLALAKEHRYEVIGYFFQTSLAEALARNSEREGKERIKDIGLYDCHKKLTAPSFDEGFDRLFTVQLHNNGFIVEELIRELPEEQ</sequence>
<gene>
    <name evidence="1" type="ORF">ACFQHR_11090</name>
</gene>
<dbReference type="SUPFAM" id="SSF52540">
    <property type="entry name" value="P-loop containing nucleoside triphosphate hydrolases"/>
    <property type="match status" value="1"/>
</dbReference>